<dbReference type="CDD" id="cd22212">
    <property type="entry name" value="NDFIP-like"/>
    <property type="match status" value="1"/>
</dbReference>
<organism evidence="6 7">
    <name type="scientific">Phascolomyces articulosus</name>
    <dbReference type="NCBI Taxonomy" id="60185"/>
    <lineage>
        <taxon>Eukaryota</taxon>
        <taxon>Fungi</taxon>
        <taxon>Fungi incertae sedis</taxon>
        <taxon>Mucoromycota</taxon>
        <taxon>Mucoromycotina</taxon>
        <taxon>Mucoromycetes</taxon>
        <taxon>Mucorales</taxon>
        <taxon>Lichtheimiaceae</taxon>
        <taxon>Phascolomyces</taxon>
    </lineage>
</organism>
<evidence type="ECO:0000256" key="2">
    <source>
        <dbReference type="ARBA" id="ARBA00022692"/>
    </source>
</evidence>
<feature type="transmembrane region" description="Helical" evidence="5">
    <location>
        <begin position="18"/>
        <end position="39"/>
    </location>
</feature>
<feature type="transmembrane region" description="Helical" evidence="5">
    <location>
        <begin position="89"/>
        <end position="107"/>
    </location>
</feature>
<dbReference type="GO" id="GO:0007034">
    <property type="term" value="P:vacuolar transport"/>
    <property type="evidence" value="ECO:0007669"/>
    <property type="project" value="InterPro"/>
</dbReference>
<evidence type="ECO:0000256" key="1">
    <source>
        <dbReference type="ARBA" id="ARBA00004141"/>
    </source>
</evidence>
<dbReference type="InterPro" id="IPR019325">
    <property type="entry name" value="NEDD4/Bsd2"/>
</dbReference>
<comment type="subcellular location">
    <subcellularLocation>
        <location evidence="1">Membrane</location>
        <topology evidence="1">Multi-pass membrane protein</topology>
    </subcellularLocation>
</comment>
<dbReference type="PANTHER" id="PTHR13396">
    <property type="entry name" value="NEDD4 FAMILY INTERACTING PROTEIN 1/2"/>
    <property type="match status" value="1"/>
</dbReference>
<reference evidence="6" key="1">
    <citation type="journal article" date="2022" name="IScience">
        <title>Evolution of zygomycete secretomes and the origins of terrestrial fungal ecologies.</title>
        <authorList>
            <person name="Chang Y."/>
            <person name="Wang Y."/>
            <person name="Mondo S."/>
            <person name="Ahrendt S."/>
            <person name="Andreopoulos W."/>
            <person name="Barry K."/>
            <person name="Beard J."/>
            <person name="Benny G.L."/>
            <person name="Blankenship S."/>
            <person name="Bonito G."/>
            <person name="Cuomo C."/>
            <person name="Desiro A."/>
            <person name="Gervers K.A."/>
            <person name="Hundley H."/>
            <person name="Kuo A."/>
            <person name="LaButti K."/>
            <person name="Lang B.F."/>
            <person name="Lipzen A."/>
            <person name="O'Donnell K."/>
            <person name="Pangilinan J."/>
            <person name="Reynolds N."/>
            <person name="Sandor L."/>
            <person name="Smith M.E."/>
            <person name="Tsang A."/>
            <person name="Grigoriev I.V."/>
            <person name="Stajich J.E."/>
            <person name="Spatafora J.W."/>
        </authorList>
    </citation>
    <scope>NUCLEOTIDE SEQUENCE</scope>
    <source>
        <strain evidence="6">RSA 2281</strain>
    </source>
</reference>
<keyword evidence="3 5" id="KW-1133">Transmembrane helix</keyword>
<dbReference type="GO" id="GO:0048471">
    <property type="term" value="C:perinuclear region of cytoplasm"/>
    <property type="evidence" value="ECO:0007669"/>
    <property type="project" value="TreeGrafter"/>
</dbReference>
<feature type="non-terminal residue" evidence="6">
    <location>
        <position position="130"/>
    </location>
</feature>
<dbReference type="PANTHER" id="PTHR13396:SF5">
    <property type="entry name" value="NEDD4 FAMILY INTERACTING PROTEIN"/>
    <property type="match status" value="1"/>
</dbReference>
<dbReference type="GO" id="GO:0030001">
    <property type="term" value="P:metal ion transport"/>
    <property type="evidence" value="ECO:0007669"/>
    <property type="project" value="InterPro"/>
</dbReference>
<dbReference type="GO" id="GO:0006511">
    <property type="term" value="P:ubiquitin-dependent protein catabolic process"/>
    <property type="evidence" value="ECO:0007669"/>
    <property type="project" value="TreeGrafter"/>
</dbReference>
<name>A0AAD5K1W4_9FUNG</name>
<dbReference type="GO" id="GO:0005783">
    <property type="term" value="C:endoplasmic reticulum"/>
    <property type="evidence" value="ECO:0007669"/>
    <property type="project" value="TreeGrafter"/>
</dbReference>
<keyword evidence="2 5" id="KW-0812">Transmembrane</keyword>
<evidence type="ECO:0000256" key="5">
    <source>
        <dbReference type="SAM" id="Phobius"/>
    </source>
</evidence>
<comment type="caution">
    <text evidence="6">The sequence shown here is derived from an EMBL/GenBank/DDBJ whole genome shotgun (WGS) entry which is preliminary data.</text>
</comment>
<evidence type="ECO:0000313" key="6">
    <source>
        <dbReference type="EMBL" id="KAI9250211.1"/>
    </source>
</evidence>
<keyword evidence="7" id="KW-1185">Reference proteome</keyword>
<dbReference type="EMBL" id="JAIXMP010000033">
    <property type="protein sequence ID" value="KAI9250211.1"/>
    <property type="molecule type" value="Genomic_DNA"/>
</dbReference>
<dbReference type="AlphaFoldDB" id="A0AAD5K1W4"/>
<reference evidence="6" key="2">
    <citation type="submission" date="2023-02" db="EMBL/GenBank/DDBJ databases">
        <authorList>
            <consortium name="DOE Joint Genome Institute"/>
            <person name="Mondo S.J."/>
            <person name="Chang Y."/>
            <person name="Wang Y."/>
            <person name="Ahrendt S."/>
            <person name="Andreopoulos W."/>
            <person name="Barry K."/>
            <person name="Beard J."/>
            <person name="Benny G.L."/>
            <person name="Blankenship S."/>
            <person name="Bonito G."/>
            <person name="Cuomo C."/>
            <person name="Desiro A."/>
            <person name="Gervers K.A."/>
            <person name="Hundley H."/>
            <person name="Kuo A."/>
            <person name="LaButti K."/>
            <person name="Lang B.F."/>
            <person name="Lipzen A."/>
            <person name="O'Donnell K."/>
            <person name="Pangilinan J."/>
            <person name="Reynolds N."/>
            <person name="Sandor L."/>
            <person name="Smith M.W."/>
            <person name="Tsang A."/>
            <person name="Grigoriev I.V."/>
            <person name="Stajich J.E."/>
            <person name="Spatafora J.W."/>
        </authorList>
    </citation>
    <scope>NUCLEOTIDE SEQUENCE</scope>
    <source>
        <strain evidence="6">RSA 2281</strain>
    </source>
</reference>
<evidence type="ECO:0000256" key="4">
    <source>
        <dbReference type="ARBA" id="ARBA00023136"/>
    </source>
</evidence>
<gene>
    <name evidence="6" type="ORF">BDA99DRAFT_445231</name>
</gene>
<dbReference type="GO" id="GO:0031398">
    <property type="term" value="P:positive regulation of protein ubiquitination"/>
    <property type="evidence" value="ECO:0007669"/>
    <property type="project" value="TreeGrafter"/>
</dbReference>
<feature type="transmembrane region" description="Helical" evidence="5">
    <location>
        <begin position="51"/>
        <end position="69"/>
    </location>
</feature>
<dbReference type="Proteomes" id="UP001209540">
    <property type="component" value="Unassembled WGS sequence"/>
</dbReference>
<protein>
    <submittedName>
        <fullName evidence="6">Uncharacterized protein</fullName>
    </submittedName>
</protein>
<sequence length="130" mass="14374">LGDLILIEGLPAGNFMQFAWNLLISVTFQFIGFMLTYLFHTTHAAKNGSRAGLGITLIQFGFYVRSRKYDDGEGGGSGGHGSEGDSVDIISYILMIFGWFIIIRSVADYIRVQRMEKIIATQPTAAEEMV</sequence>
<dbReference type="Pfam" id="PF10176">
    <property type="entry name" value="NEDD4_Bsd2"/>
    <property type="match status" value="1"/>
</dbReference>
<proteinExistence type="predicted"/>
<dbReference type="GO" id="GO:0016020">
    <property type="term" value="C:membrane"/>
    <property type="evidence" value="ECO:0007669"/>
    <property type="project" value="UniProtKB-SubCell"/>
</dbReference>
<dbReference type="GO" id="GO:0005794">
    <property type="term" value="C:Golgi apparatus"/>
    <property type="evidence" value="ECO:0007669"/>
    <property type="project" value="TreeGrafter"/>
</dbReference>
<keyword evidence="4 5" id="KW-0472">Membrane</keyword>
<accession>A0AAD5K1W4</accession>
<evidence type="ECO:0000256" key="3">
    <source>
        <dbReference type="ARBA" id="ARBA00022989"/>
    </source>
</evidence>
<evidence type="ECO:0000313" key="7">
    <source>
        <dbReference type="Proteomes" id="UP001209540"/>
    </source>
</evidence>